<dbReference type="SMR" id="A0A7M7G825"/>
<name>A0A7M7G825_NASVI</name>
<feature type="compositionally biased region" description="Basic and acidic residues" evidence="1">
    <location>
        <begin position="502"/>
        <end position="513"/>
    </location>
</feature>
<dbReference type="OrthoDB" id="165498at2759"/>
<evidence type="ECO:0000313" key="3">
    <source>
        <dbReference type="EnsemblMetazoa" id="XP_001606745"/>
    </source>
</evidence>
<protein>
    <recommendedName>
        <fullName evidence="2">PDZ domain-containing protein</fullName>
    </recommendedName>
</protein>
<feature type="compositionally biased region" description="Low complexity" evidence="1">
    <location>
        <begin position="668"/>
        <end position="681"/>
    </location>
</feature>
<feature type="region of interest" description="Disordered" evidence="1">
    <location>
        <begin position="1128"/>
        <end position="1153"/>
    </location>
</feature>
<dbReference type="GeneID" id="100123134"/>
<feature type="region of interest" description="Disordered" evidence="1">
    <location>
        <begin position="593"/>
        <end position="646"/>
    </location>
</feature>
<dbReference type="PANTHER" id="PTHR46900">
    <property type="entry name" value="TYROSINE-PROTEIN PHOSPHATASE NON-RECEPTOR TYPE 13"/>
    <property type="match status" value="1"/>
</dbReference>
<feature type="region of interest" description="Disordered" evidence="1">
    <location>
        <begin position="664"/>
        <end position="756"/>
    </location>
</feature>
<dbReference type="SMART" id="SM00228">
    <property type="entry name" value="PDZ"/>
    <property type="match status" value="3"/>
</dbReference>
<dbReference type="InParanoid" id="A0A7M7G825"/>
<feature type="compositionally biased region" description="Polar residues" evidence="1">
    <location>
        <begin position="138"/>
        <end position="147"/>
    </location>
</feature>
<feature type="region of interest" description="Disordered" evidence="1">
    <location>
        <begin position="1298"/>
        <end position="1383"/>
    </location>
</feature>
<dbReference type="InterPro" id="IPR036034">
    <property type="entry name" value="PDZ_sf"/>
</dbReference>
<feature type="domain" description="PDZ" evidence="2">
    <location>
        <begin position="1048"/>
        <end position="1129"/>
    </location>
</feature>
<feature type="compositionally biased region" description="Basic residues" evidence="1">
    <location>
        <begin position="969"/>
        <end position="978"/>
    </location>
</feature>
<feature type="compositionally biased region" description="Basic and acidic residues" evidence="1">
    <location>
        <begin position="80"/>
        <end position="89"/>
    </location>
</feature>
<proteinExistence type="predicted"/>
<evidence type="ECO:0000313" key="4">
    <source>
        <dbReference type="Proteomes" id="UP000002358"/>
    </source>
</evidence>
<feature type="region of interest" description="Disordered" evidence="1">
    <location>
        <begin position="871"/>
        <end position="944"/>
    </location>
</feature>
<sequence>MKITQHHPLISATARRVEDAEDGADTAAEPVIRLKLDKPAHWDWQLTTTADALPVIQLLDKDGKLLVETSGRVAQRARGSFRDGLKSHESFPQPVKEEEEVAEPAETKPIIGNRNYEGFSSKFGSASCGFQPRKSRSETTVASSSQGRGARKVRKRHSSIASELQPQTKKDGPKRYSAGDYLRQQILEDLSKRCDVVGEEEPSQIARNRYKRMKAHLRSQSDVVQRSNDASEEKPEHLKELTNEETTLAGKRLNKEDLDKIRSFLQQKIQAKMQEEMLLSSPRADAPRENSVLRRAMDVRKRLSDCARDKERPGALKNYRTRKIRSDANIRFEPDVLEASKNKQKVSKKNSSGSDKRKVYRKTKSDVLLSHHLAGSTLDSEKDQPLTAQSNYPTRRIKSQDNFERSWREYKERKKQERLHKDSDHHNLVEEDFMKKPRWKDLQKASFCLVKNCKVCENSRSYVDPMKNPSAEEPLTETGERPSMSLQENYLRIDPSTNEPQPCKDEQRRERSPDFGYNSISKRNGLTKGGSCANSNVKKSDTFRVVDGRDDEQEAEEGNAVCYDYTNKTNEDIARDYFRRVYELLRRRQEEAKKLAESGRIDARCEDTSSSNYLQDEEEVAQCKRRRRRRKMEKPPAEGEDVLLVSPGAAAGRREAWRSINGSAVNCRGQQQEQQRQEGSSLAKRPRHPAPPPPPIRHSSSSSAANKENNRPAEQERRDEAAVEKSEQEMGSNLSRHNGKGLNGRRAQSSGNLCDSKGISVGKILVPCSRSSRESRYKFCGSLPNHLDGKDSLDDDPSENNNVITDTISGNLGGTLPYKKKHAGAHYVDESTNTLDLVKHRSDESLDGDPWKYRQEGVDLVKCRHIESLRRSRGSDAGSTGSGCHHHHHHHEWRRNSSTLSRGRAHRSAELDVVGTLPKRRQDSTKRSAPSLGELGDGPTRASRISIDKIDDELLLKMVHKPDCELVKHRQQHHHQHHQPQQSKQKDSHAQHHSHQQGKCVDLKLHKLTTGGEPQDQGYASERSPEDEHPPSLPGQPFPSVTPENTFRVTLKKSTRGLGLSVSGGGTAGPVRVKRLFPQQPAALSNKLQPGDILLAANDIPLTGLTNYEALEVLRTTSSTVELVVSRLPGSDSVGSPSGAAPPPPPTRRDNPGLTLKIPLNPLPPLDVEPCGEFDIEMTKVAGSLGFTLRKADSSALGHYVRALVREPAMSDGRIQPGDKIVAVDGAPLSPMSHEEAVALLRQCGPTVRLRLYRDLAQTPVSALSPTEPEYPPRPAKTSLRQEAVDMLCDLAVRKLSPGTSSGGSSCPRQSSGTSCNSPRRLRRPATRSSTADTDEGGSSGRNNRHSHASSQSQETSDSDQCSIKTQLTNSQPETPANDIIDPPALYVVCDSSDSSGIRIQQQQSRPSYLDLQAPPSDSKPRFQYSFDSDGSENVGPVIVTDSDNSNFRDDQPALGLSSDEHDTALPNEPVSMPPQLSSTSNTSTAFSYKNPAYQSANPSCGLNLPTDDKAKISHSSEQDIPGKIMGADDPGGSKGLLKWKGVMFAPSDSDETDGRCKIQEDRDASESAVLSSLHEQGHEVFMVELTRGWNSRLGFSLQPEGENTVISVVHPDSVAAKDGRLKQGDILIMVNDESVEHMSTANIIDLLRKIRGSIGITVLRRKKDDAT</sequence>
<dbReference type="PROSITE" id="PS50106">
    <property type="entry name" value="PDZ"/>
    <property type="match status" value="3"/>
</dbReference>
<feature type="region of interest" description="Disordered" evidence="1">
    <location>
        <begin position="127"/>
        <end position="177"/>
    </location>
</feature>
<feature type="region of interest" description="Disordered" evidence="1">
    <location>
        <begin position="489"/>
        <end position="533"/>
    </location>
</feature>
<dbReference type="Gene3D" id="2.30.42.10">
    <property type="match status" value="3"/>
</dbReference>
<feature type="compositionally biased region" description="Low complexity" evidence="1">
    <location>
        <begin position="1298"/>
        <end position="1313"/>
    </location>
</feature>
<feature type="compositionally biased region" description="Basic residues" evidence="1">
    <location>
        <begin position="623"/>
        <end position="632"/>
    </location>
</feature>
<feature type="compositionally biased region" description="Polar residues" evidence="1">
    <location>
        <begin position="1475"/>
        <end position="1484"/>
    </location>
</feature>
<feature type="region of interest" description="Disordered" evidence="1">
    <location>
        <begin position="216"/>
        <end position="237"/>
    </location>
</feature>
<feature type="compositionally biased region" description="Basic and acidic residues" evidence="1">
    <location>
        <begin position="708"/>
        <end position="728"/>
    </location>
</feature>
<feature type="compositionally biased region" description="Basic and acidic residues" evidence="1">
    <location>
        <begin position="593"/>
        <end position="607"/>
    </location>
</feature>
<feature type="domain" description="PDZ" evidence="2">
    <location>
        <begin position="1583"/>
        <end position="1663"/>
    </location>
</feature>
<dbReference type="Pfam" id="PF00595">
    <property type="entry name" value="PDZ"/>
    <property type="match status" value="3"/>
</dbReference>
<feature type="region of interest" description="Disordered" evidence="1">
    <location>
        <begin position="465"/>
        <end position="484"/>
    </location>
</feature>
<dbReference type="KEGG" id="nvi:100123134"/>
<evidence type="ECO:0000256" key="1">
    <source>
        <dbReference type="SAM" id="MobiDB-lite"/>
    </source>
</evidence>
<feature type="region of interest" description="Disordered" evidence="1">
    <location>
        <begin position="340"/>
        <end position="362"/>
    </location>
</feature>
<feature type="compositionally biased region" description="Low complexity" evidence="1">
    <location>
        <begin position="1129"/>
        <end position="1139"/>
    </location>
</feature>
<feature type="compositionally biased region" description="Polar residues" evidence="1">
    <location>
        <begin position="218"/>
        <end position="228"/>
    </location>
</feature>
<feature type="region of interest" description="Disordered" evidence="1">
    <location>
        <begin position="1397"/>
        <end position="1484"/>
    </location>
</feature>
<dbReference type="SUPFAM" id="SSF50156">
    <property type="entry name" value="PDZ domain-like"/>
    <property type="match status" value="3"/>
</dbReference>
<organism evidence="3 4">
    <name type="scientific">Nasonia vitripennis</name>
    <name type="common">Parasitic wasp</name>
    <dbReference type="NCBI Taxonomy" id="7425"/>
    <lineage>
        <taxon>Eukaryota</taxon>
        <taxon>Metazoa</taxon>
        <taxon>Ecdysozoa</taxon>
        <taxon>Arthropoda</taxon>
        <taxon>Hexapoda</taxon>
        <taxon>Insecta</taxon>
        <taxon>Pterygota</taxon>
        <taxon>Neoptera</taxon>
        <taxon>Endopterygota</taxon>
        <taxon>Hymenoptera</taxon>
        <taxon>Apocrita</taxon>
        <taxon>Proctotrupomorpha</taxon>
        <taxon>Chalcidoidea</taxon>
        <taxon>Pteromalidae</taxon>
        <taxon>Pteromalinae</taxon>
        <taxon>Nasonia</taxon>
    </lineage>
</organism>
<evidence type="ECO:0000259" key="2">
    <source>
        <dbReference type="PROSITE" id="PS50106"/>
    </source>
</evidence>
<dbReference type="Proteomes" id="UP000002358">
    <property type="component" value="Chromosome 3"/>
</dbReference>
<dbReference type="InterPro" id="IPR052074">
    <property type="entry name" value="NonRcpt_TyrProt_Phosphatase"/>
</dbReference>
<dbReference type="EnsemblMetazoa" id="XM_001606695">
    <property type="protein sequence ID" value="XP_001606745"/>
    <property type="gene ID" value="LOC100123134"/>
</dbReference>
<feature type="compositionally biased region" description="Polar residues" evidence="1">
    <location>
        <begin position="1364"/>
        <end position="1375"/>
    </location>
</feature>
<feature type="region of interest" description="Disordered" evidence="1">
    <location>
        <begin position="967"/>
        <end position="1043"/>
    </location>
</feature>
<dbReference type="InterPro" id="IPR001478">
    <property type="entry name" value="PDZ"/>
</dbReference>
<dbReference type="RefSeq" id="XP_001606745.4">
    <property type="nucleotide sequence ID" value="XM_001606695.6"/>
</dbReference>
<feature type="compositionally biased region" description="Low complexity" evidence="1">
    <location>
        <begin position="1349"/>
        <end position="1363"/>
    </location>
</feature>
<feature type="compositionally biased region" description="Basic residues" evidence="1">
    <location>
        <begin position="149"/>
        <end position="158"/>
    </location>
</feature>
<dbReference type="PANTHER" id="PTHR46900:SF4">
    <property type="entry name" value="FERM AND PDZ DOMAIN CONTAINING 2"/>
    <property type="match status" value="1"/>
</dbReference>
<feature type="region of interest" description="Disordered" evidence="1">
    <location>
        <begin position="78"/>
        <end position="104"/>
    </location>
</feature>
<keyword evidence="4" id="KW-1185">Reference proteome</keyword>
<dbReference type="CDD" id="cd00136">
    <property type="entry name" value="PDZ_canonical"/>
    <property type="match status" value="1"/>
</dbReference>
<feature type="compositionally biased region" description="Low complexity" evidence="1">
    <location>
        <begin position="1397"/>
        <end position="1408"/>
    </location>
</feature>
<accession>A0A7M7G825</accession>
<feature type="region of interest" description="Disordered" evidence="1">
    <location>
        <begin position="1"/>
        <end position="23"/>
    </location>
</feature>
<feature type="region of interest" description="Disordered" evidence="1">
    <location>
        <begin position="374"/>
        <end position="400"/>
    </location>
</feature>
<feature type="compositionally biased region" description="Basic residues" evidence="1">
    <location>
        <begin position="884"/>
        <end position="893"/>
    </location>
</feature>
<feature type="domain" description="PDZ" evidence="2">
    <location>
        <begin position="1175"/>
        <end position="1256"/>
    </location>
</feature>
<reference evidence="3" key="1">
    <citation type="submission" date="2021-01" db="UniProtKB">
        <authorList>
            <consortium name="EnsemblMetazoa"/>
        </authorList>
    </citation>
    <scope>IDENTIFICATION</scope>
</reference>